<dbReference type="InterPro" id="IPR027796">
    <property type="entry name" value="OTT_1508_deam-like"/>
</dbReference>
<reference evidence="2 3" key="1">
    <citation type="submission" date="2015-06" db="EMBL/GenBank/DDBJ databases">
        <title>Survival trade-offs in plant roots during colonization by closely related pathogenic and mutualistic fungi.</title>
        <authorList>
            <person name="Hacquard S."/>
            <person name="Kracher B."/>
            <person name="Hiruma K."/>
            <person name="Weinman A."/>
            <person name="Muench P."/>
            <person name="Garrido Oter R."/>
            <person name="Ver Loren van Themaat E."/>
            <person name="Dallerey J.-F."/>
            <person name="Damm U."/>
            <person name="Henrissat B."/>
            <person name="Lespinet O."/>
            <person name="Thon M."/>
            <person name="Kemen E."/>
            <person name="McHardy A.C."/>
            <person name="Schulze-Lefert P."/>
            <person name="O'Connell R.J."/>
        </authorList>
    </citation>
    <scope>NUCLEOTIDE SEQUENCE [LARGE SCALE GENOMIC DNA]</scope>
    <source>
        <strain evidence="2 3">MAFF 238704</strain>
    </source>
</reference>
<dbReference type="AlphaFoldDB" id="A0A166LI72"/>
<dbReference type="EMBL" id="LFIW01002754">
    <property type="protein sequence ID" value="KZL63547.1"/>
    <property type="molecule type" value="Genomic_DNA"/>
</dbReference>
<gene>
    <name evidence="2" type="ORF">CI238_02902</name>
</gene>
<keyword evidence="3" id="KW-1185">Reference proteome</keyword>
<organism evidence="2 3">
    <name type="scientific">Colletotrichum incanum</name>
    <name type="common">Soybean anthracnose fungus</name>
    <dbReference type="NCBI Taxonomy" id="1573173"/>
    <lineage>
        <taxon>Eukaryota</taxon>
        <taxon>Fungi</taxon>
        <taxon>Dikarya</taxon>
        <taxon>Ascomycota</taxon>
        <taxon>Pezizomycotina</taxon>
        <taxon>Sordariomycetes</taxon>
        <taxon>Hypocreomycetidae</taxon>
        <taxon>Glomerellales</taxon>
        <taxon>Glomerellaceae</taxon>
        <taxon>Colletotrichum</taxon>
        <taxon>Colletotrichum spaethianum species complex</taxon>
    </lineage>
</organism>
<name>A0A166LI72_COLIC</name>
<feature type="coiled-coil region" evidence="1">
    <location>
        <begin position="30"/>
        <end position="57"/>
    </location>
</feature>
<comment type="caution">
    <text evidence="2">The sequence shown here is derived from an EMBL/GenBank/DDBJ whole genome shotgun (WGS) entry which is preliminary data.</text>
</comment>
<keyword evidence="1" id="KW-0175">Coiled coil</keyword>
<dbReference type="Pfam" id="PF14441">
    <property type="entry name" value="OTT_1508_deam"/>
    <property type="match status" value="1"/>
</dbReference>
<evidence type="ECO:0000313" key="2">
    <source>
        <dbReference type="EMBL" id="KZL63547.1"/>
    </source>
</evidence>
<evidence type="ECO:0000256" key="1">
    <source>
        <dbReference type="SAM" id="Coils"/>
    </source>
</evidence>
<protein>
    <submittedName>
        <fullName evidence="2">Uncharacterized protein</fullName>
    </submittedName>
</protein>
<sequence length="520" mass="58646">MTIVNQITFSQSVTNPQESSVSSTLLMVQNSITRHNLQNLTEDKREAQELLNTYTNFLGGKKTRLLFCESSKLPRLLLRDSADDLPIPNFFHTADLGAEVRSLQTGLAYFLQVTSGVSNDAYDHVGAVGCDVVQKGDGSDGGATLNFRLAKNNGLHEEDVKFMGILLGLLEMQSGNVFSDVVETLALRHLLVRVNHDVNVVYKRVWNNPGLKSKALIRPKTTDERYGRDYIIVLTWLLDKYEPQELHCLGINRRIVIRECGRKSTHGTTEIAKVPMAKIVADSSLRSVHLLQLHQASQAACRLLHNRIASEIRNGLRSLLEYFRKAGLSTGLCSTKEEELIRIFPFVLTDIAEPLLQLGVITGFLGRYRSQLADANAEVAVRFFSLTAPRNPTVMVKGKTMTRLTHCEMQVLDYYLCQPRPDNQLKSTRTRVGKYIGISKDCCPLCSIIMWTLSGLFVADGSHDNLSVWWTLPFFLFSNDGPFCQHRSWFFRIVAHWADKYGYQPDARWHSKAVTHGTQR</sequence>
<proteinExistence type="predicted"/>
<accession>A0A166LI72</accession>
<dbReference type="Proteomes" id="UP000076584">
    <property type="component" value="Unassembled WGS sequence"/>
</dbReference>
<evidence type="ECO:0000313" key="3">
    <source>
        <dbReference type="Proteomes" id="UP000076584"/>
    </source>
</evidence>